<protein>
    <submittedName>
        <fullName evidence="2">Uncharacterized protein</fullName>
    </submittedName>
</protein>
<evidence type="ECO:0000313" key="3">
    <source>
        <dbReference type="Proteomes" id="UP000053660"/>
    </source>
</evidence>
<dbReference type="AlphaFoldDB" id="A0A0B1S3J3"/>
<reference evidence="2 3" key="1">
    <citation type="submission" date="2014-03" db="EMBL/GenBank/DDBJ databases">
        <title>Draft genome of the hookworm Oesophagostomum dentatum.</title>
        <authorList>
            <person name="Mitreva M."/>
        </authorList>
    </citation>
    <scope>NUCLEOTIDE SEQUENCE [LARGE SCALE GENOMIC DNA]</scope>
    <source>
        <strain evidence="2 3">OD-Hann</strain>
    </source>
</reference>
<evidence type="ECO:0000256" key="1">
    <source>
        <dbReference type="SAM" id="MobiDB-lite"/>
    </source>
</evidence>
<gene>
    <name evidence="2" type="ORF">OESDEN_22600</name>
</gene>
<feature type="region of interest" description="Disordered" evidence="1">
    <location>
        <begin position="98"/>
        <end position="163"/>
    </location>
</feature>
<accession>A0A0B1S3J3</accession>
<name>A0A0B1S3J3_OESDE</name>
<keyword evidence="3" id="KW-1185">Reference proteome</keyword>
<evidence type="ECO:0000313" key="2">
    <source>
        <dbReference type="EMBL" id="KHJ77780.1"/>
    </source>
</evidence>
<dbReference type="EMBL" id="KN610425">
    <property type="protein sequence ID" value="KHJ77780.1"/>
    <property type="molecule type" value="Genomic_DNA"/>
</dbReference>
<feature type="non-terminal residue" evidence="2">
    <location>
        <position position="1"/>
    </location>
</feature>
<organism evidence="2 3">
    <name type="scientific">Oesophagostomum dentatum</name>
    <name type="common">Nodular worm</name>
    <dbReference type="NCBI Taxonomy" id="61180"/>
    <lineage>
        <taxon>Eukaryota</taxon>
        <taxon>Metazoa</taxon>
        <taxon>Ecdysozoa</taxon>
        <taxon>Nematoda</taxon>
        <taxon>Chromadorea</taxon>
        <taxon>Rhabditida</taxon>
        <taxon>Rhabditina</taxon>
        <taxon>Rhabditomorpha</taxon>
        <taxon>Strongyloidea</taxon>
        <taxon>Strongylidae</taxon>
        <taxon>Oesophagostomum</taxon>
    </lineage>
</organism>
<proteinExistence type="predicted"/>
<sequence length="187" mass="19611">PVSKAKLATSASASNGQQQDSYFAADDVFEGSSSLNLPSVIESNTITLVAEGELEDIVKPKEWELKLAEKEKRRREKKINALGKAKIAAFGALSAIADASDSDSDEDQAAKTSSILSKPKGSGLLAMLPTPKGPGRKIDLGGSSSKGTGLMLPPSMRNKPSSSSAPTVVSFLAIFDKFCSDAIFLSF</sequence>
<dbReference type="OrthoDB" id="206969at2759"/>
<dbReference type="Proteomes" id="UP000053660">
    <property type="component" value="Unassembled WGS sequence"/>
</dbReference>